<dbReference type="AlphaFoldDB" id="A0A061F8N1"/>
<proteinExistence type="predicted"/>
<keyword evidence="2" id="KW-1185">Reference proteome</keyword>
<reference evidence="1 2" key="1">
    <citation type="journal article" date="2013" name="Genome Biol.">
        <title>The genome sequence of the most widely cultivated cacao type and its use to identify candidate genes regulating pod color.</title>
        <authorList>
            <person name="Motamayor J.C."/>
            <person name="Mockaitis K."/>
            <person name="Schmutz J."/>
            <person name="Haiminen N."/>
            <person name="Iii D.L."/>
            <person name="Cornejo O."/>
            <person name="Findley S.D."/>
            <person name="Zheng P."/>
            <person name="Utro F."/>
            <person name="Royaert S."/>
            <person name="Saski C."/>
            <person name="Jenkins J."/>
            <person name="Podicheti R."/>
            <person name="Zhao M."/>
            <person name="Scheffler B.E."/>
            <person name="Stack J.C."/>
            <person name="Feltus F.A."/>
            <person name="Mustiga G.M."/>
            <person name="Amores F."/>
            <person name="Phillips W."/>
            <person name="Marelli J.P."/>
            <person name="May G.D."/>
            <person name="Shapiro H."/>
            <person name="Ma J."/>
            <person name="Bustamante C.D."/>
            <person name="Schnell R.J."/>
            <person name="Main D."/>
            <person name="Gilbert D."/>
            <person name="Parida L."/>
            <person name="Kuhn D.N."/>
        </authorList>
    </citation>
    <scope>NUCLEOTIDE SEQUENCE [LARGE SCALE GENOMIC DNA]</scope>
    <source>
        <strain evidence="2">cv. Matina 1-6</strain>
    </source>
</reference>
<protein>
    <submittedName>
        <fullName evidence="1">Uncharacterized protein</fullName>
    </submittedName>
</protein>
<dbReference type="InParanoid" id="A0A061F8N1"/>
<dbReference type="Gramene" id="EOY13067">
    <property type="protein sequence ID" value="EOY13067"/>
    <property type="gene ID" value="TCM_031594"/>
</dbReference>
<dbReference type="EMBL" id="CM001885">
    <property type="protein sequence ID" value="EOY13067.1"/>
    <property type="molecule type" value="Genomic_DNA"/>
</dbReference>
<dbReference type="Proteomes" id="UP000026915">
    <property type="component" value="Chromosome 7"/>
</dbReference>
<evidence type="ECO:0000313" key="1">
    <source>
        <dbReference type="EMBL" id="EOY13067.1"/>
    </source>
</evidence>
<accession>A0A061F8N1</accession>
<sequence length="97" mass="11378">MLSPFKWASSSPVFSPCFIPYSTLSTSVFTRCESNISFDYHVYIIEFHYMHECKLTFNSMFYQDKTGGSLQKIELVTLTQHKVSHGHCTRYFARYII</sequence>
<evidence type="ECO:0000313" key="2">
    <source>
        <dbReference type="Proteomes" id="UP000026915"/>
    </source>
</evidence>
<name>A0A061F8N1_THECC</name>
<organism evidence="1 2">
    <name type="scientific">Theobroma cacao</name>
    <name type="common">Cacao</name>
    <name type="synonym">Cocoa</name>
    <dbReference type="NCBI Taxonomy" id="3641"/>
    <lineage>
        <taxon>Eukaryota</taxon>
        <taxon>Viridiplantae</taxon>
        <taxon>Streptophyta</taxon>
        <taxon>Embryophyta</taxon>
        <taxon>Tracheophyta</taxon>
        <taxon>Spermatophyta</taxon>
        <taxon>Magnoliopsida</taxon>
        <taxon>eudicotyledons</taxon>
        <taxon>Gunneridae</taxon>
        <taxon>Pentapetalae</taxon>
        <taxon>rosids</taxon>
        <taxon>malvids</taxon>
        <taxon>Malvales</taxon>
        <taxon>Malvaceae</taxon>
        <taxon>Byttnerioideae</taxon>
        <taxon>Theobroma</taxon>
    </lineage>
</organism>
<gene>
    <name evidence="1" type="ORF">TCM_031594</name>
</gene>
<dbReference type="HOGENOM" id="CLU_2350913_0_0_1"/>